<evidence type="ECO:0000313" key="2">
    <source>
        <dbReference type="Proteomes" id="UP000199058"/>
    </source>
</evidence>
<dbReference type="STRING" id="1122252.SAMN05660443_0635"/>
<sequence>MIEEISQLQMPAWLSAIDPHSELPSIEKIITDSLYYPGGRLNGTPVKYLASSFTPLSKMF</sequence>
<organism evidence="1 2">
    <name type="scientific">Marinospirillum celere</name>
    <dbReference type="NCBI Taxonomy" id="1122252"/>
    <lineage>
        <taxon>Bacteria</taxon>
        <taxon>Pseudomonadati</taxon>
        <taxon>Pseudomonadota</taxon>
        <taxon>Gammaproteobacteria</taxon>
        <taxon>Oceanospirillales</taxon>
        <taxon>Oceanospirillaceae</taxon>
        <taxon>Marinospirillum</taxon>
    </lineage>
</organism>
<dbReference type="Proteomes" id="UP000199058">
    <property type="component" value="Unassembled WGS sequence"/>
</dbReference>
<protein>
    <submittedName>
        <fullName evidence="1">Uncharacterized protein</fullName>
    </submittedName>
</protein>
<proteinExistence type="predicted"/>
<keyword evidence="2" id="KW-1185">Reference proteome</keyword>
<gene>
    <name evidence="1" type="ORF">SAMN05660443_0635</name>
</gene>
<dbReference type="AlphaFoldDB" id="A0A1I1EIW0"/>
<evidence type="ECO:0000313" key="1">
    <source>
        <dbReference type="EMBL" id="SFB86987.1"/>
    </source>
</evidence>
<accession>A0A1I1EIW0</accession>
<dbReference type="EMBL" id="FOLH01000001">
    <property type="protein sequence ID" value="SFB86987.1"/>
    <property type="molecule type" value="Genomic_DNA"/>
</dbReference>
<name>A0A1I1EIW0_9GAMM</name>
<reference evidence="1 2" key="1">
    <citation type="submission" date="2016-10" db="EMBL/GenBank/DDBJ databases">
        <authorList>
            <person name="de Groot N.N."/>
        </authorList>
    </citation>
    <scope>NUCLEOTIDE SEQUENCE [LARGE SCALE GENOMIC DNA]</scope>
    <source>
        <strain evidence="1 2">DSM 18438</strain>
    </source>
</reference>